<feature type="compositionally biased region" description="Low complexity" evidence="1">
    <location>
        <begin position="153"/>
        <end position="178"/>
    </location>
</feature>
<keyword evidence="2" id="KW-0732">Signal</keyword>
<dbReference type="EMBL" id="RCHT01000006">
    <property type="protein sequence ID" value="RLL12429.1"/>
    <property type="molecule type" value="Genomic_DNA"/>
</dbReference>
<feature type="chain" id="PRO_5039321910" evidence="2">
    <location>
        <begin position="23"/>
        <end position="831"/>
    </location>
</feature>
<comment type="caution">
    <text evidence="3">The sequence shown here is derived from an EMBL/GenBank/DDBJ whole genome shotgun (WGS) entry which is preliminary data.</text>
</comment>
<gene>
    <name evidence="3" type="ORF">D4A47_05500</name>
</gene>
<protein>
    <submittedName>
        <fullName evidence="3">Carbohydrate ABC transporter substrate-binding protein</fullName>
    </submittedName>
</protein>
<dbReference type="PROSITE" id="PS51257">
    <property type="entry name" value="PROKAR_LIPOPROTEIN"/>
    <property type="match status" value="1"/>
</dbReference>
<accession>A0A498CNP0</accession>
<sequence>MRKRLKRLGALALAGMMLALSACGDNSPSAPGGDAPGAQAAMGRYIEEEYALPEGVGYVAAVHRAEDGSIRLLCNLDKEMMLGKWYVYASTDGGRRWMQEETPWLDGLGELLTVEAAAWDRAGNLYMQYMPMTQAEFDALMAQMEAAKGGGASAAAAESAETSASSDAPAPEGDAAGTDGEDAGDNGDEGLTSGPQMPSSKLVKVDPAGNVEELSFTLEAQMDYGTLGARGLQVAENGDLIADCAFVLAQFDPATGECKHLYDPEAFANSISYTTLQDTLAMTDGDLVTFYDLTTGEQTGSFSTAGQQPEDGGPKVATMAESASYERVLTSDPENGAVYFADSTGVYRHLLDGAVTERLIDGELCSLNMPALRLTDLIVKEDGSLLLLYADGMDRTLMNYTYSADTPTVPDKELRVFSLRDNKTIRQSMGLFQRQNPDVHVVYDVALTGADAVTASDALRTLANELLAGKGPDLLVLDGMPIDSYVEKGVLLDLSEPVGGKTASGEWLKAEAESFKTADGRIYAVPARFSVPVILADEEAARAKDLTALADWLVAQKGRFPGIHGGALSIVHPAAMIDLFYPVCSPAWFQADGSMDEEAFRAFLTDLKRICDSATSEQAEESKAAYEYTGGASYDLLWDGLRWTYDMLGAAAGSLDSVKALAAPDACIVKHGGGELAPLPGQVSGVFVPRTILGVNAESKQADMAQAFLGLVLSEQVQKNNFDDGMPVNAAAFSNGFVNPNPGDPDGMYYGSSWTGEDGEEISMDLQVTWPSDAFMENAENWITALDTPSASDEVVKQMVLDETAGYFDGTRTLDEAVTALREKLNIYLAE</sequence>
<evidence type="ECO:0000313" key="3">
    <source>
        <dbReference type="EMBL" id="RLL12429.1"/>
    </source>
</evidence>
<dbReference type="Pfam" id="PF01547">
    <property type="entry name" value="SBP_bac_1"/>
    <property type="match status" value="1"/>
</dbReference>
<dbReference type="InterPro" id="IPR006059">
    <property type="entry name" value="SBP"/>
</dbReference>
<dbReference type="SUPFAM" id="SSF101898">
    <property type="entry name" value="NHL repeat"/>
    <property type="match status" value="1"/>
</dbReference>
<dbReference type="RefSeq" id="WP_121586503.1">
    <property type="nucleotide sequence ID" value="NZ_RCHT01000006.1"/>
</dbReference>
<feature type="signal peptide" evidence="2">
    <location>
        <begin position="1"/>
        <end position="22"/>
    </location>
</feature>
<dbReference type="Proteomes" id="UP000276301">
    <property type="component" value="Unassembled WGS sequence"/>
</dbReference>
<organism evidence="3 4">
    <name type="scientific">Anaerotruncus massiliensis</name>
    <name type="common">ex Liu et al. 2021</name>
    <dbReference type="NCBI Taxonomy" id="2321404"/>
    <lineage>
        <taxon>Bacteria</taxon>
        <taxon>Bacillati</taxon>
        <taxon>Bacillota</taxon>
        <taxon>Clostridia</taxon>
        <taxon>Eubacteriales</taxon>
        <taxon>Oscillospiraceae</taxon>
        <taxon>Anaerotruncus</taxon>
    </lineage>
</organism>
<evidence type="ECO:0000313" key="4">
    <source>
        <dbReference type="Proteomes" id="UP000276301"/>
    </source>
</evidence>
<feature type="compositionally biased region" description="Acidic residues" evidence="1">
    <location>
        <begin position="179"/>
        <end position="188"/>
    </location>
</feature>
<evidence type="ECO:0000256" key="2">
    <source>
        <dbReference type="SAM" id="SignalP"/>
    </source>
</evidence>
<dbReference type="Gene3D" id="3.40.190.10">
    <property type="entry name" value="Periplasmic binding protein-like II"/>
    <property type="match status" value="1"/>
</dbReference>
<keyword evidence="4" id="KW-1185">Reference proteome</keyword>
<dbReference type="SUPFAM" id="SSF53850">
    <property type="entry name" value="Periplasmic binding protein-like II"/>
    <property type="match status" value="1"/>
</dbReference>
<proteinExistence type="predicted"/>
<feature type="region of interest" description="Disordered" evidence="1">
    <location>
        <begin position="152"/>
        <end position="203"/>
    </location>
</feature>
<reference evidence="3 4" key="1">
    <citation type="submission" date="2018-10" db="EMBL/GenBank/DDBJ databases">
        <title>Anaerotruncus faecis sp. nov., isolated from human feces.</title>
        <authorList>
            <person name="Wang Y.-J."/>
        </authorList>
    </citation>
    <scope>NUCLEOTIDE SEQUENCE [LARGE SCALE GENOMIC DNA]</scope>
    <source>
        <strain evidence="3 4">22A2-44</strain>
    </source>
</reference>
<evidence type="ECO:0000256" key="1">
    <source>
        <dbReference type="SAM" id="MobiDB-lite"/>
    </source>
</evidence>
<name>A0A498CNP0_9FIRM</name>
<dbReference type="AlphaFoldDB" id="A0A498CNP0"/>